<name>A0A1H8TBH1_9ACTN</name>
<evidence type="ECO:0000256" key="5">
    <source>
        <dbReference type="ARBA" id="ARBA00022989"/>
    </source>
</evidence>
<organism evidence="10 11">
    <name type="scientific">Actinacidiphila rubida</name>
    <dbReference type="NCBI Taxonomy" id="310780"/>
    <lineage>
        <taxon>Bacteria</taxon>
        <taxon>Bacillati</taxon>
        <taxon>Actinomycetota</taxon>
        <taxon>Actinomycetes</taxon>
        <taxon>Kitasatosporales</taxon>
        <taxon>Streptomycetaceae</taxon>
        <taxon>Actinacidiphila</taxon>
    </lineage>
</organism>
<accession>A0A1H8TBH1</accession>
<comment type="similarity">
    <text evidence="2">Belongs to the ABC-4 integral membrane protein family. LolC/E subfamily.</text>
</comment>
<feature type="transmembrane region" description="Helical" evidence="8">
    <location>
        <begin position="427"/>
        <end position="449"/>
    </location>
</feature>
<sequence length="846" mass="85408">MRAVLRWAQADLRTHRGQALTIVLASAGVTVALLMSVALLVAAAHPWQRLFTATHGAHVWMRVDPGADTAALRHLDTVTGIAGPFRTVTVTVQHGADKAAVGLRAAESRPASVGRPEIVSGDWLSTAGAVSYEVPVAGPPAGGPGDTPSGTGSSAYASAGRPGTGGTPQGPANSRAHAGTSGSDGPASGAVPAGSQDSGSGAAPFGPQAPVEIVLEQSVATALWASPGDVLTARDGDRTLQLRVAGVADTAEAHYSPGGSPGIGWAPASFVGDLAARTHQSTLTVGLVTSDPGDTRYLVQQAVAAVGPDKVVSVSTWRDARADAEGDNHLLGLLTGIFGLGALLAAAVAATGGIGVRVRAHARDVSVLKAIGLTPLQVAGMFLIQHLLLAGAGVLAALAATEALGTRVPGPLGQALAVWQTLPSQSWALPLTALATLAVIGTGTALAGWRAARLPAIPVARTAVPGRRRLSGATRTALRLRVPPSLVLGWRAVANRPGRSAAAAARLMVPVLMISAALGTWATMDAFQHQPVRYGLAGQLTARAGTDPARVAEQVAHAPGVAAARSEVELAALAPGQTETVTLRGVGTAAHPYPYAIVDGRAPTAPDEAVAGQGLFTALNVSVGQWIRLTVGSTPHILHLVGRCIETQNAGRVVSTGFDTLQDQDPTLRPASYELQLAPGTSPSAEQSALASATGGTVEIHRVTDPAANEFTPMRRVLIGLVVILALVVLAEMSTSIATVIRDTHDLRAYRAVGLTPQQTVATMVTGNALLALAAAGVGTLLGVLVSRFLVELEGAASGIGSGIARTPSPAVLLALVAATVALAAAACLLPALRAARTAARGAGEE</sequence>
<evidence type="ECO:0000259" key="9">
    <source>
        <dbReference type="Pfam" id="PF02687"/>
    </source>
</evidence>
<feature type="transmembrane region" description="Helical" evidence="8">
    <location>
        <begin position="376"/>
        <end position="400"/>
    </location>
</feature>
<evidence type="ECO:0000313" key="11">
    <source>
        <dbReference type="Proteomes" id="UP000181951"/>
    </source>
</evidence>
<feature type="domain" description="ABC3 transporter permease C-terminal" evidence="9">
    <location>
        <begin position="337"/>
        <end position="454"/>
    </location>
</feature>
<dbReference type="GO" id="GO:0044874">
    <property type="term" value="P:lipoprotein localization to outer membrane"/>
    <property type="evidence" value="ECO:0007669"/>
    <property type="project" value="TreeGrafter"/>
</dbReference>
<proteinExistence type="inferred from homology"/>
<feature type="transmembrane region" description="Helical" evidence="8">
    <location>
        <begin position="20"/>
        <end position="44"/>
    </location>
</feature>
<evidence type="ECO:0000256" key="2">
    <source>
        <dbReference type="ARBA" id="ARBA00005236"/>
    </source>
</evidence>
<dbReference type="InterPro" id="IPR003838">
    <property type="entry name" value="ABC3_permease_C"/>
</dbReference>
<evidence type="ECO:0000256" key="6">
    <source>
        <dbReference type="ARBA" id="ARBA00023136"/>
    </source>
</evidence>
<evidence type="ECO:0000313" key="10">
    <source>
        <dbReference type="EMBL" id="SEO87848.1"/>
    </source>
</evidence>
<feature type="transmembrane region" description="Helical" evidence="8">
    <location>
        <begin position="504"/>
        <end position="524"/>
    </location>
</feature>
<feature type="compositionally biased region" description="Low complexity" evidence="7">
    <location>
        <begin position="146"/>
        <end position="161"/>
    </location>
</feature>
<keyword evidence="5 8" id="KW-1133">Transmembrane helix</keyword>
<evidence type="ECO:0000256" key="7">
    <source>
        <dbReference type="SAM" id="MobiDB-lite"/>
    </source>
</evidence>
<comment type="subcellular location">
    <subcellularLocation>
        <location evidence="1">Cell membrane</location>
        <topology evidence="1">Multi-pass membrane protein</topology>
    </subcellularLocation>
</comment>
<feature type="region of interest" description="Disordered" evidence="7">
    <location>
        <begin position="135"/>
        <end position="205"/>
    </location>
</feature>
<dbReference type="OrthoDB" id="3510866at2"/>
<feature type="transmembrane region" description="Helical" evidence="8">
    <location>
        <begin position="811"/>
        <end position="833"/>
    </location>
</feature>
<dbReference type="AlphaFoldDB" id="A0A1H8TBH1"/>
<evidence type="ECO:0000256" key="4">
    <source>
        <dbReference type="ARBA" id="ARBA00022692"/>
    </source>
</evidence>
<feature type="transmembrane region" description="Helical" evidence="8">
    <location>
        <begin position="330"/>
        <end position="356"/>
    </location>
</feature>
<dbReference type="PANTHER" id="PTHR30489:SF0">
    <property type="entry name" value="LIPOPROTEIN-RELEASING SYSTEM TRANSMEMBRANE PROTEIN LOLE"/>
    <property type="match status" value="1"/>
</dbReference>
<protein>
    <submittedName>
        <fullName evidence="10">Putative ABC transport system permease protein</fullName>
    </submittedName>
</protein>
<dbReference type="RefSeq" id="WP_069465814.1">
    <property type="nucleotide sequence ID" value="NZ_FODD01000050.1"/>
</dbReference>
<keyword evidence="11" id="KW-1185">Reference proteome</keyword>
<dbReference type="GO" id="GO:0098797">
    <property type="term" value="C:plasma membrane protein complex"/>
    <property type="evidence" value="ECO:0007669"/>
    <property type="project" value="TreeGrafter"/>
</dbReference>
<evidence type="ECO:0000256" key="3">
    <source>
        <dbReference type="ARBA" id="ARBA00022475"/>
    </source>
</evidence>
<keyword evidence="6 8" id="KW-0472">Membrane</keyword>
<feature type="domain" description="ABC3 transporter permease C-terminal" evidence="9">
    <location>
        <begin position="720"/>
        <end position="838"/>
    </location>
</feature>
<evidence type="ECO:0000256" key="8">
    <source>
        <dbReference type="SAM" id="Phobius"/>
    </source>
</evidence>
<keyword evidence="4 8" id="KW-0812">Transmembrane</keyword>
<feature type="transmembrane region" description="Helical" evidence="8">
    <location>
        <begin position="717"/>
        <end position="741"/>
    </location>
</feature>
<dbReference type="InterPro" id="IPR051447">
    <property type="entry name" value="Lipoprotein-release_system"/>
</dbReference>
<dbReference type="PANTHER" id="PTHR30489">
    <property type="entry name" value="LIPOPROTEIN-RELEASING SYSTEM TRANSMEMBRANE PROTEIN LOLE"/>
    <property type="match status" value="1"/>
</dbReference>
<feature type="transmembrane region" description="Helical" evidence="8">
    <location>
        <begin position="769"/>
        <end position="791"/>
    </location>
</feature>
<dbReference type="EMBL" id="FODD01000050">
    <property type="protein sequence ID" value="SEO87848.1"/>
    <property type="molecule type" value="Genomic_DNA"/>
</dbReference>
<keyword evidence="3" id="KW-1003">Cell membrane</keyword>
<dbReference type="STRING" id="310780.SAMN05216267_10509"/>
<dbReference type="Proteomes" id="UP000181951">
    <property type="component" value="Unassembled WGS sequence"/>
</dbReference>
<evidence type="ECO:0000256" key="1">
    <source>
        <dbReference type="ARBA" id="ARBA00004651"/>
    </source>
</evidence>
<reference evidence="10 11" key="1">
    <citation type="submission" date="2016-10" db="EMBL/GenBank/DDBJ databases">
        <authorList>
            <person name="de Groot N.N."/>
        </authorList>
    </citation>
    <scope>NUCLEOTIDE SEQUENCE [LARGE SCALE GENOMIC DNA]</scope>
    <source>
        <strain evidence="10 11">CGMCC 4.2026</strain>
    </source>
</reference>
<dbReference type="Pfam" id="PF02687">
    <property type="entry name" value="FtsX"/>
    <property type="match status" value="2"/>
</dbReference>
<gene>
    <name evidence="10" type="ORF">SAMN05216267_10509</name>
</gene>